<keyword evidence="5" id="KW-0694">RNA-binding</keyword>
<dbReference type="InterPro" id="IPR035926">
    <property type="entry name" value="NusB-like_sf"/>
</dbReference>
<dbReference type="GO" id="GO:0003723">
    <property type="term" value="F:RNA binding"/>
    <property type="evidence" value="ECO:0007669"/>
    <property type="project" value="UniProtKB-KW"/>
</dbReference>
<dbReference type="InterPro" id="IPR006027">
    <property type="entry name" value="NusB_RsmB_TIM44"/>
</dbReference>
<accession>A0A6J6IB46</accession>
<keyword evidence="2" id="KW-0489">Methyltransferase</keyword>
<protein>
    <submittedName>
        <fullName evidence="8">Unannotated protein</fullName>
    </submittedName>
</protein>
<dbReference type="InterPro" id="IPR023267">
    <property type="entry name" value="RCMT"/>
</dbReference>
<evidence type="ECO:0000256" key="5">
    <source>
        <dbReference type="ARBA" id="ARBA00022884"/>
    </source>
</evidence>
<dbReference type="PROSITE" id="PS51686">
    <property type="entry name" value="SAM_MT_RSMB_NOP"/>
    <property type="match status" value="1"/>
</dbReference>
<dbReference type="Gene3D" id="3.40.50.150">
    <property type="entry name" value="Vaccinia Virus protein VP39"/>
    <property type="match status" value="1"/>
</dbReference>
<dbReference type="AlphaFoldDB" id="A0A6J6IB46"/>
<dbReference type="GO" id="GO:0006355">
    <property type="term" value="P:regulation of DNA-templated transcription"/>
    <property type="evidence" value="ECO:0007669"/>
    <property type="project" value="InterPro"/>
</dbReference>
<gene>
    <name evidence="8" type="ORF">UFOPK1835_01791</name>
</gene>
<dbReference type="CDD" id="cd02440">
    <property type="entry name" value="AdoMet_MTases"/>
    <property type="match status" value="1"/>
</dbReference>
<evidence type="ECO:0000256" key="4">
    <source>
        <dbReference type="ARBA" id="ARBA00022691"/>
    </source>
</evidence>
<dbReference type="PANTHER" id="PTHR22807">
    <property type="entry name" value="NOP2 YEAST -RELATED NOL1/NOP2/FMU SUN DOMAIN-CONTAINING"/>
    <property type="match status" value="1"/>
</dbReference>
<dbReference type="PROSITE" id="PS01153">
    <property type="entry name" value="NOL1_NOP2_SUN"/>
    <property type="match status" value="1"/>
</dbReference>
<dbReference type="InterPro" id="IPR029063">
    <property type="entry name" value="SAM-dependent_MTases_sf"/>
</dbReference>
<keyword evidence="4" id="KW-0949">S-adenosyl-L-methionine</keyword>
<feature type="domain" description="SAM-dependent MTase RsmB/NOP-type" evidence="7">
    <location>
        <begin position="113"/>
        <end position="405"/>
    </location>
</feature>
<dbReference type="GO" id="GO:0001510">
    <property type="term" value="P:RNA methylation"/>
    <property type="evidence" value="ECO:0007669"/>
    <property type="project" value="InterPro"/>
</dbReference>
<dbReference type="SUPFAM" id="SSF53335">
    <property type="entry name" value="S-adenosyl-L-methionine-dependent methyltransferases"/>
    <property type="match status" value="1"/>
</dbReference>
<dbReference type="SUPFAM" id="SSF48013">
    <property type="entry name" value="NusB-like"/>
    <property type="match status" value="1"/>
</dbReference>
<dbReference type="InterPro" id="IPR018314">
    <property type="entry name" value="RsmB/NOL1/NOP2-like_CS"/>
</dbReference>
<organism evidence="8">
    <name type="scientific">freshwater metagenome</name>
    <dbReference type="NCBI Taxonomy" id="449393"/>
    <lineage>
        <taxon>unclassified sequences</taxon>
        <taxon>metagenomes</taxon>
        <taxon>ecological metagenomes</taxon>
    </lineage>
</organism>
<evidence type="ECO:0000259" key="7">
    <source>
        <dbReference type="PROSITE" id="PS51686"/>
    </source>
</evidence>
<dbReference type="EMBL" id="CAEZUP010000102">
    <property type="protein sequence ID" value="CAB4621095.1"/>
    <property type="molecule type" value="Genomic_DNA"/>
</dbReference>
<evidence type="ECO:0000256" key="1">
    <source>
        <dbReference type="ARBA" id="ARBA00007494"/>
    </source>
</evidence>
<proteinExistence type="inferred from homology"/>
<evidence type="ECO:0000256" key="2">
    <source>
        <dbReference type="ARBA" id="ARBA00022603"/>
    </source>
</evidence>
<sequence>MSANRQSNSHDERPRSHDARRPASLQSQAGVAARQLAVDALIRIDADGAYANLAVPALLQRSDLETRDRGFVTELVYGTTRMQRACDWLVDRFLPDPERIDVTARAWLRLGAFQLAFLDTPPHAAVGATVEAAPRKISGLCNAVLRKVATSLPVEWPSDVVRLSQPDWIFERLVADLGHDDALGAMDAMNRSATSTTRDDGYVQDLASQWVAEAVGAGPGDLVLDMCAAPGGKATAISSTGARVVASDMRETRSGLVAENAARLGLPGDRFAVVTADGTSSPFRPGTFDRVLLDAPCSGLGALRRRPDARWRINPEDIGTLCALQKELLVSALDLVKPGGEVTFSVCTLTRAESVEIDEWLAETRPEVVALASPGAPWIPAGRGALLLPQAEGTDGMYILRLRRPESSTGANS</sequence>
<dbReference type="PRINTS" id="PR02008">
    <property type="entry name" value="RCMTFAMILY"/>
</dbReference>
<feature type="compositionally biased region" description="Basic and acidic residues" evidence="6">
    <location>
        <begin position="8"/>
        <end position="21"/>
    </location>
</feature>
<dbReference type="Pfam" id="PF01189">
    <property type="entry name" value="Methyltr_RsmB-F"/>
    <property type="match status" value="1"/>
</dbReference>
<name>A0A6J6IB46_9ZZZZ</name>
<comment type="similarity">
    <text evidence="1">Belongs to the class I-like SAM-binding methyltransferase superfamily. RsmB/NOP family.</text>
</comment>
<evidence type="ECO:0000256" key="3">
    <source>
        <dbReference type="ARBA" id="ARBA00022679"/>
    </source>
</evidence>
<dbReference type="InterPro" id="IPR049560">
    <property type="entry name" value="MeTrfase_RsmB-F_NOP2_cat"/>
</dbReference>
<dbReference type="Pfam" id="PF01029">
    <property type="entry name" value="NusB"/>
    <property type="match status" value="1"/>
</dbReference>
<reference evidence="8" key="1">
    <citation type="submission" date="2020-05" db="EMBL/GenBank/DDBJ databases">
        <authorList>
            <person name="Chiriac C."/>
            <person name="Salcher M."/>
            <person name="Ghai R."/>
            <person name="Kavagutti S V."/>
        </authorList>
    </citation>
    <scope>NUCLEOTIDE SEQUENCE</scope>
</reference>
<evidence type="ECO:0000256" key="6">
    <source>
        <dbReference type="SAM" id="MobiDB-lite"/>
    </source>
</evidence>
<dbReference type="GO" id="GO:0008173">
    <property type="term" value="F:RNA methyltransferase activity"/>
    <property type="evidence" value="ECO:0007669"/>
    <property type="project" value="InterPro"/>
</dbReference>
<feature type="region of interest" description="Disordered" evidence="6">
    <location>
        <begin position="1"/>
        <end position="27"/>
    </location>
</feature>
<evidence type="ECO:0000313" key="8">
    <source>
        <dbReference type="EMBL" id="CAB4621095.1"/>
    </source>
</evidence>
<dbReference type="PANTHER" id="PTHR22807:SF53">
    <property type="entry name" value="RIBOSOMAL RNA SMALL SUBUNIT METHYLTRANSFERASE B-RELATED"/>
    <property type="match status" value="1"/>
</dbReference>
<keyword evidence="3" id="KW-0808">Transferase</keyword>
<dbReference type="Gene3D" id="1.10.940.10">
    <property type="entry name" value="NusB-like"/>
    <property type="match status" value="1"/>
</dbReference>
<dbReference type="InterPro" id="IPR001678">
    <property type="entry name" value="MeTrfase_RsmB-F_NOP2_dom"/>
</dbReference>